<dbReference type="InterPro" id="IPR036005">
    <property type="entry name" value="Creatinase/aminopeptidase-like"/>
</dbReference>
<dbReference type="Pfam" id="PF01321">
    <property type="entry name" value="Creatinase_N"/>
    <property type="match status" value="1"/>
</dbReference>
<dbReference type="CDD" id="cd01066">
    <property type="entry name" value="APP_MetAP"/>
    <property type="match status" value="1"/>
</dbReference>
<dbReference type="InterPro" id="IPR050659">
    <property type="entry name" value="Peptidase_M24B"/>
</dbReference>
<keyword evidence="4" id="KW-1185">Reference proteome</keyword>
<reference evidence="3 4" key="1">
    <citation type="submission" date="2016-11" db="EMBL/GenBank/DDBJ databases">
        <authorList>
            <person name="Jaros S."/>
            <person name="Januszkiewicz K."/>
            <person name="Wedrychowicz H."/>
        </authorList>
    </citation>
    <scope>NUCLEOTIDE SEQUENCE [LARGE SCALE GENOMIC DNA]</scope>
    <source>
        <strain evidence="3 4">DSM 16010</strain>
    </source>
</reference>
<evidence type="ECO:0000313" key="4">
    <source>
        <dbReference type="Proteomes" id="UP000184206"/>
    </source>
</evidence>
<protein>
    <submittedName>
        <fullName evidence="3">Xaa-Pro aminopeptidase</fullName>
    </submittedName>
</protein>
<dbReference type="EMBL" id="FRCF01000002">
    <property type="protein sequence ID" value="SHL72092.1"/>
    <property type="molecule type" value="Genomic_DNA"/>
</dbReference>
<sequence>MSTLIKDKFDLLDEKMEAGGFDAFIIYGRGVVTQYGYLYYFANYYPVLRPGFVVKVKGEEPIVFYTTRADRYLAKEKGTIKDVRFAGIGDVVDSKNGILGEITSYINEQGAKRTGVCGLETLMTHNEAQFLKDNIEGDVVDGTNVIQEMKALKWEEEQEAVRETFRIAEESHAAFEANIAPGKPFAEVAAEVDKIARANGCISTLIFLEDGPYFLRKPTLDTVGESGLVTAFTEIVGPNGTWVEKGSLFGVGELTEGEKAVGEACVAAMEAVRDTMKPGVKVSELARVISEQSTHLDVNPGIWHGHGVGVDHDIPIIREDSDAVIEPGMVLSVHPNISNKDETVGASIADVFLVHDDHAESLSGGNYDITYL</sequence>
<dbReference type="InterPro" id="IPR000587">
    <property type="entry name" value="Creatinase_N"/>
</dbReference>
<accession>A0A1M7CXX1</accession>
<proteinExistence type="predicted"/>
<dbReference type="InterPro" id="IPR000994">
    <property type="entry name" value="Pept_M24"/>
</dbReference>
<dbReference type="InterPro" id="IPR029149">
    <property type="entry name" value="Creatin/AminoP/Spt16_N"/>
</dbReference>
<dbReference type="PANTHER" id="PTHR46112">
    <property type="entry name" value="AMINOPEPTIDASE"/>
    <property type="match status" value="1"/>
</dbReference>
<dbReference type="SUPFAM" id="SSF55920">
    <property type="entry name" value="Creatinase/aminopeptidase"/>
    <property type="match status" value="1"/>
</dbReference>
<feature type="domain" description="Creatinase N-terminal" evidence="2">
    <location>
        <begin position="12"/>
        <end position="149"/>
    </location>
</feature>
<gene>
    <name evidence="3" type="ORF">SAMN02745189_00925</name>
</gene>
<dbReference type="SUPFAM" id="SSF53092">
    <property type="entry name" value="Creatinase/prolidase N-terminal domain"/>
    <property type="match status" value="1"/>
</dbReference>
<keyword evidence="3" id="KW-0031">Aminopeptidase</keyword>
<evidence type="ECO:0000259" key="1">
    <source>
        <dbReference type="Pfam" id="PF00557"/>
    </source>
</evidence>
<organism evidence="3 4">
    <name type="scientific">Lacicoccus alkaliphilus DSM 16010</name>
    <dbReference type="NCBI Taxonomy" id="1123231"/>
    <lineage>
        <taxon>Bacteria</taxon>
        <taxon>Bacillati</taxon>
        <taxon>Bacillota</taxon>
        <taxon>Bacilli</taxon>
        <taxon>Bacillales</taxon>
        <taxon>Salinicoccaceae</taxon>
        <taxon>Lacicoccus</taxon>
    </lineage>
</organism>
<keyword evidence="3" id="KW-0645">Protease</keyword>
<feature type="domain" description="Peptidase M24" evidence="1">
    <location>
        <begin position="160"/>
        <end position="355"/>
    </location>
</feature>
<dbReference type="GO" id="GO:0004177">
    <property type="term" value="F:aminopeptidase activity"/>
    <property type="evidence" value="ECO:0007669"/>
    <property type="project" value="UniProtKB-KW"/>
</dbReference>
<dbReference type="Proteomes" id="UP000184206">
    <property type="component" value="Unassembled WGS sequence"/>
</dbReference>
<dbReference type="Gene3D" id="3.90.230.10">
    <property type="entry name" value="Creatinase/methionine aminopeptidase superfamily"/>
    <property type="match status" value="1"/>
</dbReference>
<dbReference type="Gene3D" id="3.40.350.10">
    <property type="entry name" value="Creatinase/prolidase N-terminal domain"/>
    <property type="match status" value="1"/>
</dbReference>
<dbReference type="RefSeq" id="WP_245772744.1">
    <property type="nucleotide sequence ID" value="NZ_FRCF01000002.1"/>
</dbReference>
<evidence type="ECO:0000259" key="2">
    <source>
        <dbReference type="Pfam" id="PF01321"/>
    </source>
</evidence>
<dbReference type="STRING" id="1123231.SAMN02745189_00925"/>
<keyword evidence="3" id="KW-0378">Hydrolase</keyword>
<evidence type="ECO:0000313" key="3">
    <source>
        <dbReference type="EMBL" id="SHL72092.1"/>
    </source>
</evidence>
<name>A0A1M7CXX1_9BACL</name>
<dbReference type="PANTHER" id="PTHR46112:SF2">
    <property type="entry name" value="XAA-PRO AMINOPEPTIDASE P-RELATED"/>
    <property type="match status" value="1"/>
</dbReference>
<dbReference type="Pfam" id="PF00557">
    <property type="entry name" value="Peptidase_M24"/>
    <property type="match status" value="1"/>
</dbReference>
<dbReference type="AlphaFoldDB" id="A0A1M7CXX1"/>